<dbReference type="EMBL" id="CACRSX010000061">
    <property type="protein sequence ID" value="VYT34655.1"/>
    <property type="molecule type" value="Genomic_DNA"/>
</dbReference>
<evidence type="ECO:0000313" key="1">
    <source>
        <dbReference type="EMBL" id="VYT34655.1"/>
    </source>
</evidence>
<dbReference type="AlphaFoldDB" id="A0A6N2VW92"/>
<accession>A0A6N2VW92</accession>
<protein>
    <submittedName>
        <fullName evidence="1">Uncharacterized protein</fullName>
    </submittedName>
</protein>
<organism evidence="1">
    <name type="scientific">Anaerostipes hadrus</name>
    <dbReference type="NCBI Taxonomy" id="649756"/>
    <lineage>
        <taxon>Bacteria</taxon>
        <taxon>Bacillati</taxon>
        <taxon>Bacillota</taxon>
        <taxon>Clostridia</taxon>
        <taxon>Lachnospirales</taxon>
        <taxon>Lachnospiraceae</taxon>
        <taxon>Anaerostipes</taxon>
    </lineage>
</organism>
<sequence length="34" mass="4030">MVNKEFQKLTMTEDAEYTKSCLIQLKELKIIIQV</sequence>
<proteinExistence type="predicted"/>
<name>A0A6N2VW92_ANAHA</name>
<reference evidence="1" key="1">
    <citation type="submission" date="2019-11" db="EMBL/GenBank/DDBJ databases">
        <authorList>
            <person name="Feng L."/>
        </authorList>
    </citation>
    <scope>NUCLEOTIDE SEQUENCE</scope>
    <source>
        <strain evidence="1">AhadrusLFYP4</strain>
    </source>
</reference>
<gene>
    <name evidence="1" type="ORF">AHLFYP4_02729</name>
</gene>